<dbReference type="RefSeq" id="WP_301550324.1">
    <property type="nucleotide sequence ID" value="NZ_JAQRMZ010000001.1"/>
</dbReference>
<evidence type="ECO:0000313" key="1">
    <source>
        <dbReference type="EMBL" id="MDQ0482532.1"/>
    </source>
</evidence>
<reference evidence="1" key="1">
    <citation type="submission" date="2023-07" db="EMBL/GenBank/DDBJ databases">
        <title>Genomic Encyclopedia of Type Strains, Phase IV (KMG-IV): sequencing the most valuable type-strain genomes for metagenomic binning, comparative biology and taxonomic classification.</title>
        <authorList>
            <person name="Goeker M."/>
        </authorList>
    </citation>
    <scope>NUCLEOTIDE SEQUENCE [LARGE SCALE GENOMIC DNA]</scope>
    <source>
        <strain evidence="1">JSM 076093</strain>
    </source>
</reference>
<dbReference type="GeneID" id="301325549"/>
<protein>
    <recommendedName>
        <fullName evidence="3">Spo0E like sporulation regulatory protein</fullName>
    </recommendedName>
</protein>
<evidence type="ECO:0000313" key="2">
    <source>
        <dbReference type="Proteomes" id="UP001226720"/>
    </source>
</evidence>
<gene>
    <name evidence="1" type="ORF">QO000_001501</name>
</gene>
<accession>A0ABU0K303</accession>
<dbReference type="EMBL" id="JAUSWM010000002">
    <property type="protein sequence ID" value="MDQ0482532.1"/>
    <property type="molecule type" value="Genomic_DNA"/>
</dbReference>
<dbReference type="Proteomes" id="UP001226720">
    <property type="component" value="Unassembled WGS sequence"/>
</dbReference>
<evidence type="ECO:0008006" key="3">
    <source>
        <dbReference type="Google" id="ProtNLM"/>
    </source>
</evidence>
<name>A0ABU0K303_9BACL</name>
<keyword evidence="2" id="KW-1185">Reference proteome</keyword>
<comment type="caution">
    <text evidence="1">The sequence shown here is derived from an EMBL/GenBank/DDBJ whole genome shotgun (WGS) entry which is preliminary data.</text>
</comment>
<proteinExistence type="predicted"/>
<sequence length="51" mass="6172">MKVDTESKYRELFLEIGQYVKKIEHNEEHFHSTEATINDLKSLLLKYLYPE</sequence>
<organism evidence="1 2">
    <name type="scientific">Guptibacillus hwajinpoensis</name>
    <dbReference type="NCBI Taxonomy" id="208199"/>
    <lineage>
        <taxon>Bacteria</taxon>
        <taxon>Bacillati</taxon>
        <taxon>Bacillota</taxon>
        <taxon>Bacilli</taxon>
        <taxon>Bacillales</taxon>
        <taxon>Guptibacillaceae</taxon>
        <taxon>Guptibacillus</taxon>
    </lineage>
</organism>